<dbReference type="AlphaFoldDB" id="A0A3M6QW39"/>
<evidence type="ECO:0000313" key="7">
    <source>
        <dbReference type="Proteomes" id="UP000278006"/>
    </source>
</evidence>
<name>A0A3M6QW39_9BURK</name>
<dbReference type="InterPro" id="IPR002104">
    <property type="entry name" value="Integrase_catalytic"/>
</dbReference>
<comment type="caution">
    <text evidence="6">The sequence shown here is derived from an EMBL/GenBank/DDBJ whole genome shotgun (WGS) entry which is preliminary data.</text>
</comment>
<dbReference type="InterPro" id="IPR010998">
    <property type="entry name" value="Integrase_recombinase_N"/>
</dbReference>
<keyword evidence="7" id="KW-1185">Reference proteome</keyword>
<dbReference type="InterPro" id="IPR013762">
    <property type="entry name" value="Integrase-like_cat_sf"/>
</dbReference>
<dbReference type="RefSeq" id="WP_122228608.1">
    <property type="nucleotide sequence ID" value="NZ_RDQO01000002.1"/>
</dbReference>
<keyword evidence="3" id="KW-0238">DNA-binding</keyword>
<dbReference type="PROSITE" id="PS51898">
    <property type="entry name" value="TYR_RECOMBINASE"/>
    <property type="match status" value="1"/>
</dbReference>
<feature type="domain" description="Tyr recombinase" evidence="5">
    <location>
        <begin position="219"/>
        <end position="416"/>
    </location>
</feature>
<evidence type="ECO:0000313" key="6">
    <source>
        <dbReference type="EMBL" id="RMX06742.1"/>
    </source>
</evidence>
<dbReference type="Gene3D" id="3.30.160.390">
    <property type="entry name" value="Integrase, DNA-binding domain"/>
    <property type="match status" value="1"/>
</dbReference>
<dbReference type="Proteomes" id="UP000278006">
    <property type="component" value="Unassembled WGS sequence"/>
</dbReference>
<protein>
    <recommendedName>
        <fullName evidence="5">Tyr recombinase domain-containing protein</fullName>
    </recommendedName>
</protein>
<dbReference type="InterPro" id="IPR038488">
    <property type="entry name" value="Integrase_DNA-bd_sf"/>
</dbReference>
<proteinExistence type="inferred from homology"/>
<keyword evidence="4" id="KW-0233">DNA recombination</keyword>
<dbReference type="Gene3D" id="1.10.443.10">
    <property type="entry name" value="Intergrase catalytic core"/>
    <property type="match status" value="1"/>
</dbReference>
<dbReference type="GO" id="GO:0015074">
    <property type="term" value="P:DNA integration"/>
    <property type="evidence" value="ECO:0007669"/>
    <property type="project" value="UniProtKB-KW"/>
</dbReference>
<dbReference type="EMBL" id="RDQO01000002">
    <property type="protein sequence ID" value="RMX06742.1"/>
    <property type="molecule type" value="Genomic_DNA"/>
</dbReference>
<evidence type="ECO:0000256" key="2">
    <source>
        <dbReference type="ARBA" id="ARBA00022908"/>
    </source>
</evidence>
<sequence>MYFDARAAKLLQPGQSMAIEGCPGLRIVAGKSVKTWIYRHRDPAGALKQVRLGAWPSMSAQAAVAAWSAARDARSTGVDLVAQRRKARQEAQAATRPQPAVYDVARLVDDYITGHIEVERKAAGATAARNILQSALQAHPALAAMAPADVTRQHAFDLIDWRKATPTQAQKLRSLMGAAWDYALDAGRIDGATPNWWRVVMRGRLRSKGKIVDGQRVGRRRRYLTDAEVATLLAWLPNMHQLGADVTVMYLWTGTRGAEILSMRAEHVVLDGDVLWWTVPKALTKNARFDDAVDLRVPLFGRARGVVQRRLDAAGDDGLLFVAESGRPYSQHDYSTYIYDLQPYSPKSKRLGRQREVLPVIDWTAHNLRRTARTMLAALGCPNEVGEAIVGHMPRDIEATYNAHSYDAERLHWLARLDHKLDSLAPSGRGLPVRP</sequence>
<reference evidence="6 7" key="1">
    <citation type="submission" date="2018-10" db="EMBL/GenBank/DDBJ databases">
        <title>Draft genome of Cortibacter populi DSM10536.</title>
        <authorList>
            <person name="Bernier A.-M."/>
            <person name="Bernard K."/>
        </authorList>
    </citation>
    <scope>NUCLEOTIDE SEQUENCE [LARGE SCALE GENOMIC DNA]</scope>
    <source>
        <strain evidence="6 7">DSM 105136</strain>
    </source>
</reference>
<dbReference type="PANTHER" id="PTHR30629">
    <property type="entry name" value="PROPHAGE INTEGRASE"/>
    <property type="match status" value="1"/>
</dbReference>
<dbReference type="Gene3D" id="1.10.150.130">
    <property type="match status" value="1"/>
</dbReference>
<evidence type="ECO:0000259" key="5">
    <source>
        <dbReference type="PROSITE" id="PS51898"/>
    </source>
</evidence>
<dbReference type="InterPro" id="IPR050808">
    <property type="entry name" value="Phage_Integrase"/>
</dbReference>
<dbReference type="GO" id="GO:0003677">
    <property type="term" value="F:DNA binding"/>
    <property type="evidence" value="ECO:0007669"/>
    <property type="project" value="UniProtKB-KW"/>
</dbReference>
<dbReference type="InterPro" id="IPR011010">
    <property type="entry name" value="DNA_brk_join_enz"/>
</dbReference>
<dbReference type="Pfam" id="PF13356">
    <property type="entry name" value="Arm-DNA-bind_3"/>
    <property type="match status" value="1"/>
</dbReference>
<comment type="similarity">
    <text evidence="1">Belongs to the 'phage' integrase family.</text>
</comment>
<dbReference type="GO" id="GO:0006310">
    <property type="term" value="P:DNA recombination"/>
    <property type="evidence" value="ECO:0007669"/>
    <property type="project" value="UniProtKB-KW"/>
</dbReference>
<dbReference type="Pfam" id="PF00589">
    <property type="entry name" value="Phage_integrase"/>
    <property type="match status" value="1"/>
</dbReference>
<evidence type="ECO:0000256" key="4">
    <source>
        <dbReference type="ARBA" id="ARBA00023172"/>
    </source>
</evidence>
<dbReference type="OrthoDB" id="9775880at2"/>
<gene>
    <name evidence="6" type="ORF">D8I35_09580</name>
</gene>
<dbReference type="InterPro" id="IPR025166">
    <property type="entry name" value="Integrase_DNA_bind_dom"/>
</dbReference>
<dbReference type="PANTHER" id="PTHR30629:SF2">
    <property type="entry name" value="PROPHAGE INTEGRASE INTS-RELATED"/>
    <property type="match status" value="1"/>
</dbReference>
<keyword evidence="2" id="KW-0229">DNA integration</keyword>
<evidence type="ECO:0000256" key="3">
    <source>
        <dbReference type="ARBA" id="ARBA00023125"/>
    </source>
</evidence>
<organism evidence="6 7">
    <name type="scientific">Corticibacter populi</name>
    <dbReference type="NCBI Taxonomy" id="1550736"/>
    <lineage>
        <taxon>Bacteria</taxon>
        <taxon>Pseudomonadati</taxon>
        <taxon>Pseudomonadota</taxon>
        <taxon>Betaproteobacteria</taxon>
        <taxon>Burkholderiales</taxon>
        <taxon>Comamonadaceae</taxon>
        <taxon>Corticibacter</taxon>
    </lineage>
</organism>
<accession>A0A3M6QW39</accession>
<evidence type="ECO:0000256" key="1">
    <source>
        <dbReference type="ARBA" id="ARBA00008857"/>
    </source>
</evidence>
<dbReference type="SUPFAM" id="SSF56349">
    <property type="entry name" value="DNA breaking-rejoining enzymes"/>
    <property type="match status" value="1"/>
</dbReference>